<evidence type="ECO:0000256" key="1">
    <source>
        <dbReference type="ARBA" id="ARBA00022729"/>
    </source>
</evidence>
<dbReference type="EMBL" id="MU839830">
    <property type="protein sequence ID" value="KAK1757809.1"/>
    <property type="molecule type" value="Genomic_DNA"/>
</dbReference>
<gene>
    <name evidence="5" type="ORF">QBC47DRAFT_296024</name>
</gene>
<sequence length="238" mass="24787">MRVLSLVAFAASLASAVQFTSPTANSTLTKGDEFELSWSTVDTDPTTFSIYLVNFVNWPPLYTPLAFNVETAAGAASVKVPCSVDNSWGYQLNAINGTNVYVIYAQTPKFYVGGGPCQDTTTPEPTCAAPATVTVTVSTTLSRTNHTGSGSAVTPVPTVPVSVVPSPGKCPDTIGWSSGYDHPVTLTSPPRGPGDKAPRPTGKPGAWSSKGGDFASTSTIYSTVYLDLSEVSEEGCLC</sequence>
<organism evidence="5 6">
    <name type="scientific">Echria macrotheca</name>
    <dbReference type="NCBI Taxonomy" id="438768"/>
    <lineage>
        <taxon>Eukaryota</taxon>
        <taxon>Fungi</taxon>
        <taxon>Dikarya</taxon>
        <taxon>Ascomycota</taxon>
        <taxon>Pezizomycotina</taxon>
        <taxon>Sordariomycetes</taxon>
        <taxon>Sordariomycetidae</taxon>
        <taxon>Sordariales</taxon>
        <taxon>Schizotheciaceae</taxon>
        <taxon>Echria</taxon>
    </lineage>
</organism>
<evidence type="ECO:0000313" key="6">
    <source>
        <dbReference type="Proteomes" id="UP001239445"/>
    </source>
</evidence>
<keyword evidence="1 3" id="KW-0732">Signal</keyword>
<comment type="caution">
    <text evidence="5">The sequence shown here is derived from an EMBL/GenBank/DDBJ whole genome shotgun (WGS) entry which is preliminary data.</text>
</comment>
<name>A0AAJ0BGH3_9PEZI</name>
<accession>A0AAJ0BGH3</accession>
<evidence type="ECO:0000256" key="2">
    <source>
        <dbReference type="SAM" id="MobiDB-lite"/>
    </source>
</evidence>
<dbReference type="AlphaFoldDB" id="A0AAJ0BGH3"/>
<protein>
    <submittedName>
        <fullName evidence="5">Ser-Thr-rich glycosyl-phosphatidyl-inositol-anchored membrane family-domain-containing protein</fullName>
    </submittedName>
</protein>
<evidence type="ECO:0000313" key="5">
    <source>
        <dbReference type="EMBL" id="KAK1757809.1"/>
    </source>
</evidence>
<reference evidence="5" key="1">
    <citation type="submission" date="2023-06" db="EMBL/GenBank/DDBJ databases">
        <title>Genome-scale phylogeny and comparative genomics of the fungal order Sordariales.</title>
        <authorList>
            <consortium name="Lawrence Berkeley National Laboratory"/>
            <person name="Hensen N."/>
            <person name="Bonometti L."/>
            <person name="Westerberg I."/>
            <person name="Brannstrom I.O."/>
            <person name="Guillou S."/>
            <person name="Cros-Aarteil S."/>
            <person name="Calhoun S."/>
            <person name="Haridas S."/>
            <person name="Kuo A."/>
            <person name="Mondo S."/>
            <person name="Pangilinan J."/>
            <person name="Riley R."/>
            <person name="Labutti K."/>
            <person name="Andreopoulos B."/>
            <person name="Lipzen A."/>
            <person name="Chen C."/>
            <person name="Yanf M."/>
            <person name="Daum C."/>
            <person name="Ng V."/>
            <person name="Clum A."/>
            <person name="Steindorff A."/>
            <person name="Ohm R."/>
            <person name="Martin F."/>
            <person name="Silar P."/>
            <person name="Natvig D."/>
            <person name="Lalanne C."/>
            <person name="Gautier V."/>
            <person name="Ament-Velasquez S.L."/>
            <person name="Kruys A."/>
            <person name="Hutchinson M.I."/>
            <person name="Powell A.J."/>
            <person name="Barry K."/>
            <person name="Miller A.N."/>
            <person name="Grigoriev I.V."/>
            <person name="Debuchy R."/>
            <person name="Gladieux P."/>
            <person name="Thoren M.H."/>
            <person name="Johannesson H."/>
        </authorList>
    </citation>
    <scope>NUCLEOTIDE SEQUENCE</scope>
    <source>
        <strain evidence="5">PSN4</strain>
    </source>
</reference>
<proteinExistence type="predicted"/>
<feature type="domain" description="Yeast cell wall synthesis Kre9/Knh1-like N-terminal" evidence="4">
    <location>
        <begin position="21"/>
        <end position="112"/>
    </location>
</feature>
<dbReference type="PANTHER" id="PTHR35185">
    <property type="entry name" value="SERINE/THREONINE-RICH PROTEIN ADG2-RELATED"/>
    <property type="match status" value="1"/>
</dbReference>
<dbReference type="InterPro" id="IPR052479">
    <property type="entry name" value="GPI-anchor_Adhesion_Reg"/>
</dbReference>
<feature type="region of interest" description="Disordered" evidence="2">
    <location>
        <begin position="174"/>
        <end position="212"/>
    </location>
</feature>
<dbReference type="PANTHER" id="PTHR35185:SF2">
    <property type="entry name" value="EXTRACELLULAR PROLINE-SERINE RICH PROTEIN (AFU_ORTHOLOGUE AFUA_8G07090)"/>
    <property type="match status" value="1"/>
</dbReference>
<dbReference type="InterPro" id="IPR018466">
    <property type="entry name" value="Kre9/Knh1-like_N"/>
</dbReference>
<feature type="chain" id="PRO_5042611279" evidence="3">
    <location>
        <begin position="17"/>
        <end position="238"/>
    </location>
</feature>
<dbReference type="Proteomes" id="UP001239445">
    <property type="component" value="Unassembled WGS sequence"/>
</dbReference>
<keyword evidence="6" id="KW-1185">Reference proteome</keyword>
<feature type="signal peptide" evidence="3">
    <location>
        <begin position="1"/>
        <end position="16"/>
    </location>
</feature>
<evidence type="ECO:0000256" key="3">
    <source>
        <dbReference type="SAM" id="SignalP"/>
    </source>
</evidence>
<dbReference type="Pfam" id="PF10342">
    <property type="entry name" value="Kre9_KNH"/>
    <property type="match status" value="1"/>
</dbReference>
<evidence type="ECO:0000259" key="4">
    <source>
        <dbReference type="Pfam" id="PF10342"/>
    </source>
</evidence>